<keyword evidence="8" id="KW-1185">Reference proteome</keyword>
<dbReference type="EMBL" id="OCNJ01000001">
    <property type="protein sequence ID" value="SOD91044.1"/>
    <property type="molecule type" value="Genomic_DNA"/>
</dbReference>
<comment type="similarity">
    <text evidence="2">Belongs to the TspO/BZRP family.</text>
</comment>
<dbReference type="CDD" id="cd15904">
    <property type="entry name" value="TSPO_MBR"/>
    <property type="match status" value="1"/>
</dbReference>
<dbReference type="PANTHER" id="PTHR10057">
    <property type="entry name" value="PERIPHERAL-TYPE BENZODIAZEPINE RECEPTOR"/>
    <property type="match status" value="1"/>
</dbReference>
<dbReference type="GO" id="GO:0016020">
    <property type="term" value="C:membrane"/>
    <property type="evidence" value="ECO:0007669"/>
    <property type="project" value="UniProtKB-SubCell"/>
</dbReference>
<dbReference type="PIRSF" id="PIRSF005859">
    <property type="entry name" value="PBR"/>
    <property type="match status" value="1"/>
</dbReference>
<accession>A0A286G7T6</accession>
<evidence type="ECO:0000313" key="7">
    <source>
        <dbReference type="EMBL" id="SOD91044.1"/>
    </source>
</evidence>
<name>A0A286G7T6_9PROT</name>
<evidence type="ECO:0000313" key="8">
    <source>
        <dbReference type="Proteomes" id="UP000219621"/>
    </source>
</evidence>
<feature type="transmembrane region" description="Helical" evidence="6">
    <location>
        <begin position="140"/>
        <end position="163"/>
    </location>
</feature>
<dbReference type="PANTHER" id="PTHR10057:SF0">
    <property type="entry name" value="TRANSLOCATOR PROTEIN"/>
    <property type="match status" value="1"/>
</dbReference>
<dbReference type="GO" id="GO:0033013">
    <property type="term" value="P:tetrapyrrole metabolic process"/>
    <property type="evidence" value="ECO:0007669"/>
    <property type="project" value="UniProtKB-ARBA"/>
</dbReference>
<keyword evidence="3 6" id="KW-0812">Transmembrane</keyword>
<evidence type="ECO:0000256" key="4">
    <source>
        <dbReference type="ARBA" id="ARBA00022989"/>
    </source>
</evidence>
<sequence>MSEPNPRHRRRSLVGLAAFLGVVFVAMIVGGLATSLGMGPWYQTLPKPFWTPPDWVFGPVWTVLYAMMGIAAWLVWRQAGLRGAAVGLGLFFVQLVVNVLWPVLFFAFQAFGWAAFDIVVLLLLILATTRAFLDHSRTAALLLLPYAVWVGYAASITIAVWFMQPRA</sequence>
<evidence type="ECO:0000256" key="2">
    <source>
        <dbReference type="ARBA" id="ARBA00007524"/>
    </source>
</evidence>
<organism evidence="7 8">
    <name type="scientific">Caenispirillum bisanense</name>
    <dbReference type="NCBI Taxonomy" id="414052"/>
    <lineage>
        <taxon>Bacteria</taxon>
        <taxon>Pseudomonadati</taxon>
        <taxon>Pseudomonadota</taxon>
        <taxon>Alphaproteobacteria</taxon>
        <taxon>Rhodospirillales</taxon>
        <taxon>Novispirillaceae</taxon>
        <taxon>Caenispirillum</taxon>
    </lineage>
</organism>
<dbReference type="Gene3D" id="1.20.1260.100">
    <property type="entry name" value="TspO/MBR protein"/>
    <property type="match status" value="1"/>
</dbReference>
<evidence type="ECO:0000256" key="6">
    <source>
        <dbReference type="SAM" id="Phobius"/>
    </source>
</evidence>
<dbReference type="AlphaFoldDB" id="A0A286G7T6"/>
<evidence type="ECO:0000256" key="5">
    <source>
        <dbReference type="ARBA" id="ARBA00023136"/>
    </source>
</evidence>
<evidence type="ECO:0000256" key="3">
    <source>
        <dbReference type="ARBA" id="ARBA00022692"/>
    </source>
</evidence>
<dbReference type="FunFam" id="1.20.1260.100:FF:000001">
    <property type="entry name" value="translocator protein 2"/>
    <property type="match status" value="1"/>
</dbReference>
<evidence type="ECO:0000256" key="1">
    <source>
        <dbReference type="ARBA" id="ARBA00004141"/>
    </source>
</evidence>
<keyword evidence="4 6" id="KW-1133">Transmembrane helix</keyword>
<feature type="transmembrane region" description="Helical" evidence="6">
    <location>
        <begin position="56"/>
        <end position="76"/>
    </location>
</feature>
<dbReference type="RefSeq" id="WP_097277637.1">
    <property type="nucleotide sequence ID" value="NZ_OCNJ01000001.1"/>
</dbReference>
<feature type="transmembrane region" description="Helical" evidence="6">
    <location>
        <begin position="83"/>
        <end position="104"/>
    </location>
</feature>
<feature type="transmembrane region" description="Helical" evidence="6">
    <location>
        <begin position="110"/>
        <end position="133"/>
    </location>
</feature>
<dbReference type="OrthoDB" id="9795496at2"/>
<proteinExistence type="inferred from homology"/>
<keyword evidence="5 6" id="KW-0472">Membrane</keyword>
<dbReference type="InterPro" id="IPR038330">
    <property type="entry name" value="TspO/MBR-related_sf"/>
</dbReference>
<reference evidence="7 8" key="1">
    <citation type="submission" date="2017-09" db="EMBL/GenBank/DDBJ databases">
        <authorList>
            <person name="Ehlers B."/>
            <person name="Leendertz F.H."/>
        </authorList>
    </citation>
    <scope>NUCLEOTIDE SEQUENCE [LARGE SCALE GENOMIC DNA]</scope>
    <source>
        <strain evidence="7 8">USBA 140</strain>
    </source>
</reference>
<gene>
    <name evidence="7" type="ORF">SAMN05421508_101781</name>
</gene>
<dbReference type="InterPro" id="IPR004307">
    <property type="entry name" value="TspO_MBR"/>
</dbReference>
<protein>
    <submittedName>
        <fullName evidence="7">TspO and MBR related proteins</fullName>
    </submittedName>
</protein>
<feature type="transmembrane region" description="Helical" evidence="6">
    <location>
        <begin position="12"/>
        <end position="36"/>
    </location>
</feature>
<comment type="subcellular location">
    <subcellularLocation>
        <location evidence="1">Membrane</location>
        <topology evidence="1">Multi-pass membrane protein</topology>
    </subcellularLocation>
</comment>
<dbReference type="Pfam" id="PF03073">
    <property type="entry name" value="TspO_MBR"/>
    <property type="match status" value="1"/>
</dbReference>
<dbReference type="Proteomes" id="UP000219621">
    <property type="component" value="Unassembled WGS sequence"/>
</dbReference>